<keyword evidence="5 8" id="KW-0812">Transmembrane</keyword>
<evidence type="ECO:0000256" key="1">
    <source>
        <dbReference type="ARBA" id="ARBA00004651"/>
    </source>
</evidence>
<evidence type="ECO:0000313" key="10">
    <source>
        <dbReference type="EMBL" id="NDV61955.1"/>
    </source>
</evidence>
<evidence type="ECO:0000256" key="5">
    <source>
        <dbReference type="ARBA" id="ARBA00022692"/>
    </source>
</evidence>
<keyword evidence="4" id="KW-1003">Cell membrane</keyword>
<comment type="similarity">
    <text evidence="2">Belongs to the EamA transporter family.</text>
</comment>
<feature type="transmembrane region" description="Helical" evidence="8">
    <location>
        <begin position="179"/>
        <end position="199"/>
    </location>
</feature>
<evidence type="ECO:0000256" key="4">
    <source>
        <dbReference type="ARBA" id="ARBA00022475"/>
    </source>
</evidence>
<dbReference type="EMBL" id="JAAGNX010000002">
    <property type="protein sequence ID" value="NDV61955.1"/>
    <property type="molecule type" value="Genomic_DNA"/>
</dbReference>
<feature type="transmembrane region" description="Helical" evidence="8">
    <location>
        <begin position="244"/>
        <end position="261"/>
    </location>
</feature>
<proteinExistence type="inferred from homology"/>
<accession>A0A6B2M2C8</accession>
<dbReference type="InterPro" id="IPR037185">
    <property type="entry name" value="EmrE-like"/>
</dbReference>
<keyword evidence="11" id="KW-1185">Reference proteome</keyword>
<feature type="transmembrane region" description="Helical" evidence="8">
    <location>
        <begin position="267"/>
        <end position="285"/>
    </location>
</feature>
<evidence type="ECO:0000259" key="9">
    <source>
        <dbReference type="Pfam" id="PF00892"/>
    </source>
</evidence>
<dbReference type="Proteomes" id="UP000478417">
    <property type="component" value="Unassembled WGS sequence"/>
</dbReference>
<dbReference type="AlphaFoldDB" id="A0A6B2M2C8"/>
<organism evidence="10 11">
    <name type="scientific">Oceanipulchritudo coccoides</name>
    <dbReference type="NCBI Taxonomy" id="2706888"/>
    <lineage>
        <taxon>Bacteria</taxon>
        <taxon>Pseudomonadati</taxon>
        <taxon>Verrucomicrobiota</taxon>
        <taxon>Opitutia</taxon>
        <taxon>Puniceicoccales</taxon>
        <taxon>Oceanipulchritudinaceae</taxon>
        <taxon>Oceanipulchritudo</taxon>
    </lineage>
</organism>
<feature type="domain" description="EamA" evidence="9">
    <location>
        <begin position="8"/>
        <end position="142"/>
    </location>
</feature>
<feature type="transmembrane region" description="Helical" evidence="8">
    <location>
        <begin position="39"/>
        <end position="60"/>
    </location>
</feature>
<dbReference type="RefSeq" id="WP_163963420.1">
    <property type="nucleotide sequence ID" value="NZ_JAAGNX010000002.1"/>
</dbReference>
<evidence type="ECO:0000256" key="3">
    <source>
        <dbReference type="ARBA" id="ARBA00022448"/>
    </source>
</evidence>
<feature type="transmembrane region" description="Helical" evidence="8">
    <location>
        <begin position="9"/>
        <end position="27"/>
    </location>
</feature>
<dbReference type="InterPro" id="IPR000620">
    <property type="entry name" value="EamA_dom"/>
</dbReference>
<evidence type="ECO:0000313" key="11">
    <source>
        <dbReference type="Proteomes" id="UP000478417"/>
    </source>
</evidence>
<feature type="transmembrane region" description="Helical" evidence="8">
    <location>
        <begin position="104"/>
        <end position="120"/>
    </location>
</feature>
<dbReference type="PANTHER" id="PTHR22911">
    <property type="entry name" value="ACYL-MALONYL CONDENSING ENZYME-RELATED"/>
    <property type="match status" value="1"/>
</dbReference>
<dbReference type="GO" id="GO:0005886">
    <property type="term" value="C:plasma membrane"/>
    <property type="evidence" value="ECO:0007669"/>
    <property type="project" value="UniProtKB-SubCell"/>
</dbReference>
<keyword evidence="7 8" id="KW-0472">Membrane</keyword>
<name>A0A6B2M2C8_9BACT</name>
<sequence length="297" mass="31890">MFYSSHTRGLAAIILAYSIWGLFPVYWKLLGRISPTELLFIRLILTSLSCLLLLPLRGSWKDFRAAWQDRQQLATSLFTAILLSGNWFAFIWAVNNGRVMESSLGYFLCPLVSVLLGRVIEHEHLGVRRWLAVGLAAAGVGTLVIIAGRLPLAAICIALTWGGYAVMKKRTTLGPVVGLGMETSLLAPVSAVILLIMAFQGPLTITTAPSAALGFLTTAGFLTAAPLLLFAFAAQRIRLSTMGMGQYIVPSAHLGLAVLYGEPVTGGVLAGFALIWCGLVVYSLPQRKRGTASEKGV</sequence>
<dbReference type="PANTHER" id="PTHR22911:SF137">
    <property type="entry name" value="SOLUTE CARRIER FAMILY 35 MEMBER G2-RELATED"/>
    <property type="match status" value="1"/>
</dbReference>
<comment type="caution">
    <text evidence="10">The sequence shown here is derived from an EMBL/GenBank/DDBJ whole genome shotgun (WGS) entry which is preliminary data.</text>
</comment>
<dbReference type="SUPFAM" id="SSF103481">
    <property type="entry name" value="Multidrug resistance efflux transporter EmrE"/>
    <property type="match status" value="2"/>
</dbReference>
<keyword evidence="6 8" id="KW-1133">Transmembrane helix</keyword>
<feature type="transmembrane region" description="Helical" evidence="8">
    <location>
        <begin position="127"/>
        <end position="146"/>
    </location>
</feature>
<reference evidence="10 11" key="1">
    <citation type="submission" date="2020-02" db="EMBL/GenBank/DDBJ databases">
        <title>Albibacoteraceae fam. nov., the first described family within the subdivision 4 Verrucomicrobia.</title>
        <authorList>
            <person name="Xi F."/>
        </authorList>
    </citation>
    <scope>NUCLEOTIDE SEQUENCE [LARGE SCALE GENOMIC DNA]</scope>
    <source>
        <strain evidence="10 11">CK1056</strain>
    </source>
</reference>
<evidence type="ECO:0000256" key="6">
    <source>
        <dbReference type="ARBA" id="ARBA00022989"/>
    </source>
</evidence>
<evidence type="ECO:0000256" key="2">
    <source>
        <dbReference type="ARBA" id="ARBA00007362"/>
    </source>
</evidence>
<dbReference type="Pfam" id="PF00892">
    <property type="entry name" value="EamA"/>
    <property type="match status" value="1"/>
</dbReference>
<feature type="transmembrane region" description="Helical" evidence="8">
    <location>
        <begin position="211"/>
        <end position="232"/>
    </location>
</feature>
<gene>
    <name evidence="10" type="primary">rarD</name>
    <name evidence="10" type="ORF">G0Q06_05785</name>
</gene>
<dbReference type="InterPro" id="IPR004626">
    <property type="entry name" value="RarD"/>
</dbReference>
<keyword evidence="3" id="KW-0813">Transport</keyword>
<dbReference type="NCBIfam" id="TIGR00688">
    <property type="entry name" value="rarD"/>
    <property type="match status" value="1"/>
</dbReference>
<feature type="transmembrane region" description="Helical" evidence="8">
    <location>
        <begin position="72"/>
        <end position="92"/>
    </location>
</feature>
<protein>
    <submittedName>
        <fullName evidence="10">EamA family transporter RarD</fullName>
    </submittedName>
</protein>
<evidence type="ECO:0000256" key="8">
    <source>
        <dbReference type="SAM" id="Phobius"/>
    </source>
</evidence>
<evidence type="ECO:0000256" key="7">
    <source>
        <dbReference type="ARBA" id="ARBA00023136"/>
    </source>
</evidence>
<comment type="subcellular location">
    <subcellularLocation>
        <location evidence="1">Cell membrane</location>
        <topology evidence="1">Multi-pass membrane protein</topology>
    </subcellularLocation>
</comment>